<sequence length="84" mass="9654">MGCDRRLIPIISDITDLSFERFRNSVTETDYLALSEDMLRRLHEMKISMMDQITLESPWSRKRSASSSHAKSRDSPLSYTSSPA</sequence>
<dbReference type="InterPro" id="IPR021858">
    <property type="entry name" value="Fun_TF"/>
</dbReference>
<evidence type="ECO:0000313" key="3">
    <source>
        <dbReference type="Proteomes" id="UP000253472"/>
    </source>
</evidence>
<dbReference type="OrthoDB" id="5069333at2759"/>
<proteinExistence type="predicted"/>
<dbReference type="EMBL" id="QLNQ01000029">
    <property type="protein sequence ID" value="RCK56463.1"/>
    <property type="molecule type" value="Genomic_DNA"/>
</dbReference>
<evidence type="ECO:0000256" key="1">
    <source>
        <dbReference type="SAM" id="MobiDB-lite"/>
    </source>
</evidence>
<feature type="region of interest" description="Disordered" evidence="1">
    <location>
        <begin position="57"/>
        <end position="84"/>
    </location>
</feature>
<dbReference type="AlphaFoldDB" id="A0A367XS59"/>
<dbReference type="Pfam" id="PF11951">
    <property type="entry name" value="Fungal_trans_2"/>
    <property type="match status" value="1"/>
</dbReference>
<name>A0A367XS59_9ASCO</name>
<keyword evidence="3" id="KW-1185">Reference proteome</keyword>
<dbReference type="Proteomes" id="UP000253472">
    <property type="component" value="Unassembled WGS sequence"/>
</dbReference>
<accession>A0A367XS59</accession>
<dbReference type="STRING" id="5486.A0A367XS59"/>
<protein>
    <submittedName>
        <fullName evidence="2">Uncharacterized protein</fullName>
    </submittedName>
</protein>
<comment type="caution">
    <text evidence="2">The sequence shown here is derived from an EMBL/GenBank/DDBJ whole genome shotgun (WGS) entry which is preliminary data.</text>
</comment>
<evidence type="ECO:0000313" key="2">
    <source>
        <dbReference type="EMBL" id="RCK56463.1"/>
    </source>
</evidence>
<gene>
    <name evidence="2" type="ORF">Cantr_05792</name>
</gene>
<reference evidence="2 3" key="1">
    <citation type="submission" date="2018-06" db="EMBL/GenBank/DDBJ databases">
        <title>Whole genome sequencing of Candida tropicalis (genome annotated by CSBL at Korea University).</title>
        <authorList>
            <person name="Ahn J."/>
        </authorList>
    </citation>
    <scope>NUCLEOTIDE SEQUENCE [LARGE SCALE GENOMIC DNA]</scope>
    <source>
        <strain evidence="2 3">ATCC 20962</strain>
    </source>
</reference>
<organism evidence="2 3">
    <name type="scientific">Candida viswanathii</name>
    <dbReference type="NCBI Taxonomy" id="5486"/>
    <lineage>
        <taxon>Eukaryota</taxon>
        <taxon>Fungi</taxon>
        <taxon>Dikarya</taxon>
        <taxon>Ascomycota</taxon>
        <taxon>Saccharomycotina</taxon>
        <taxon>Pichiomycetes</taxon>
        <taxon>Debaryomycetaceae</taxon>
        <taxon>Candida/Lodderomyces clade</taxon>
        <taxon>Candida</taxon>
    </lineage>
</organism>